<name>A0A5B9PAA3_9BACT</name>
<dbReference type="PANTHER" id="PTHR43586">
    <property type="entry name" value="CYSTEINE DESULFURASE"/>
    <property type="match status" value="1"/>
</dbReference>
<evidence type="ECO:0000259" key="6">
    <source>
        <dbReference type="Pfam" id="PF00266"/>
    </source>
</evidence>
<dbReference type="PANTHER" id="PTHR43586:SF4">
    <property type="entry name" value="ISOPENICILLIN N EPIMERASE"/>
    <property type="match status" value="1"/>
</dbReference>
<evidence type="ECO:0000256" key="4">
    <source>
        <dbReference type="ARBA" id="ARBA00022898"/>
    </source>
</evidence>
<dbReference type="Gene3D" id="3.90.1150.10">
    <property type="entry name" value="Aspartate Aminotransferase, domain 1"/>
    <property type="match status" value="1"/>
</dbReference>
<comment type="similarity">
    <text evidence="2">Belongs to the class-V pyridoxal-phosphate-dependent aminotransferase family. Csd subfamily.</text>
</comment>
<dbReference type="InterPro" id="IPR016454">
    <property type="entry name" value="Cysteine_dSase"/>
</dbReference>
<dbReference type="InterPro" id="IPR010969">
    <property type="entry name" value="Cys_dSase-rel_unknwn_funct"/>
</dbReference>
<dbReference type="STRING" id="980251.GCA_001642875_04344"/>
<dbReference type="InterPro" id="IPR015422">
    <property type="entry name" value="PyrdxlP-dep_Trfase_small"/>
</dbReference>
<dbReference type="Proteomes" id="UP000322214">
    <property type="component" value="Chromosome"/>
</dbReference>
<dbReference type="RefSeq" id="WP_068267839.1">
    <property type="nucleotide sequence ID" value="NZ_CP042912.1"/>
</dbReference>
<reference evidence="7 8" key="1">
    <citation type="submission" date="2019-08" db="EMBL/GenBank/DDBJ databases">
        <title>Deep-cultivation of Planctomycetes and their phenomic and genomic characterization uncovers novel biology.</title>
        <authorList>
            <person name="Wiegand S."/>
            <person name="Jogler M."/>
            <person name="Boedeker C."/>
            <person name="Pinto D."/>
            <person name="Vollmers J."/>
            <person name="Rivas-Marin E."/>
            <person name="Kohn T."/>
            <person name="Peeters S.H."/>
            <person name="Heuer A."/>
            <person name="Rast P."/>
            <person name="Oberbeckmann S."/>
            <person name="Bunk B."/>
            <person name="Jeske O."/>
            <person name="Meyerdierks A."/>
            <person name="Storesund J.E."/>
            <person name="Kallscheuer N."/>
            <person name="Luecker S."/>
            <person name="Lage O.M."/>
            <person name="Pohl T."/>
            <person name="Merkel B.J."/>
            <person name="Hornburger P."/>
            <person name="Mueller R.-W."/>
            <person name="Bruemmer F."/>
            <person name="Labrenz M."/>
            <person name="Spormann A.M."/>
            <person name="Op den Camp H."/>
            <person name="Overmann J."/>
            <person name="Amann R."/>
            <person name="Jetten M.S.M."/>
            <person name="Mascher T."/>
            <person name="Medema M.H."/>
            <person name="Devos D.P."/>
            <person name="Kaster A.-K."/>
            <person name="Ovreas L."/>
            <person name="Rohde M."/>
            <person name="Galperin M.Y."/>
            <person name="Jogler C."/>
        </authorList>
    </citation>
    <scope>NUCLEOTIDE SEQUENCE [LARGE SCALE GENOMIC DNA]</scope>
    <source>
        <strain evidence="7 8">FC18</strain>
    </source>
</reference>
<evidence type="ECO:0000256" key="5">
    <source>
        <dbReference type="ARBA" id="ARBA00050776"/>
    </source>
</evidence>
<dbReference type="InterPro" id="IPR015424">
    <property type="entry name" value="PyrdxlP-dep_Trfase"/>
</dbReference>
<gene>
    <name evidence="7" type="primary">csd_2</name>
    <name evidence="7" type="ORF">MFFC18_36080</name>
</gene>
<dbReference type="InterPro" id="IPR015421">
    <property type="entry name" value="PyrdxlP-dep_Trfase_major"/>
</dbReference>
<sequence length="390" mass="41453">MPIYLDNAATSFPKPEPVYAAIDRANREYAVSAGRGRYQRANDLQRLLAQTRTAIADRINAESANEVAFAFSGTDALSTAILGYLKPGDHAIASSADHTSVLRPLWNLQHHHGVELTVVGCDEHGVVDARDIEVACQPNTKMVCLTHASNVTGVLQPVKEAGHICRSKEVAFLVDAAQTIGHHPIDVQQIQCQFLAAPGHKALLGPLGTGFLYVDGTVADDCSPLRFGGTGSTGNEIEQPQAMPQKFESGNLNVPGIAGLKAALNWQPPTGNSAADSEQGSSLSVLSQQLADRLRQIAGVITYGPAEVQTPTISFNIEGLDCQTAGMLLDSQFEIECRTGLHCAPLIHEKIGSTPFGGTVRFSPGIFTTQVEIDQAVVAVESIVRELGVS</sequence>
<dbReference type="SUPFAM" id="SSF53383">
    <property type="entry name" value="PLP-dependent transferases"/>
    <property type="match status" value="1"/>
</dbReference>
<protein>
    <recommendedName>
        <fullName evidence="3">cysteine desulfurase</fullName>
        <ecNumber evidence="3">2.8.1.7</ecNumber>
    </recommendedName>
</protein>
<keyword evidence="4" id="KW-0663">Pyridoxal phosphate</keyword>
<accession>A0A5B9PAA3</accession>
<dbReference type="AlphaFoldDB" id="A0A5B9PAA3"/>
<evidence type="ECO:0000313" key="8">
    <source>
        <dbReference type="Proteomes" id="UP000322214"/>
    </source>
</evidence>
<evidence type="ECO:0000256" key="3">
    <source>
        <dbReference type="ARBA" id="ARBA00012239"/>
    </source>
</evidence>
<evidence type="ECO:0000256" key="1">
    <source>
        <dbReference type="ARBA" id="ARBA00001933"/>
    </source>
</evidence>
<feature type="domain" description="Aminotransferase class V" evidence="6">
    <location>
        <begin position="3"/>
        <end position="375"/>
    </location>
</feature>
<dbReference type="Gene3D" id="3.40.640.10">
    <property type="entry name" value="Type I PLP-dependent aspartate aminotransferase-like (Major domain)"/>
    <property type="match status" value="1"/>
</dbReference>
<proteinExistence type="inferred from homology"/>
<dbReference type="EC" id="2.8.1.7" evidence="3"/>
<dbReference type="Pfam" id="PF00266">
    <property type="entry name" value="Aminotran_5"/>
    <property type="match status" value="1"/>
</dbReference>
<dbReference type="EMBL" id="CP042912">
    <property type="protein sequence ID" value="QEG23707.1"/>
    <property type="molecule type" value="Genomic_DNA"/>
</dbReference>
<dbReference type="GO" id="GO:0031071">
    <property type="term" value="F:cysteine desulfurase activity"/>
    <property type="evidence" value="ECO:0007669"/>
    <property type="project" value="UniProtKB-EC"/>
</dbReference>
<comment type="catalytic activity">
    <reaction evidence="5">
        <text>(sulfur carrier)-H + L-cysteine = (sulfur carrier)-SH + L-alanine</text>
        <dbReference type="Rhea" id="RHEA:43892"/>
        <dbReference type="Rhea" id="RHEA-COMP:14737"/>
        <dbReference type="Rhea" id="RHEA-COMP:14739"/>
        <dbReference type="ChEBI" id="CHEBI:29917"/>
        <dbReference type="ChEBI" id="CHEBI:35235"/>
        <dbReference type="ChEBI" id="CHEBI:57972"/>
        <dbReference type="ChEBI" id="CHEBI:64428"/>
        <dbReference type="EC" id="2.8.1.7"/>
    </reaction>
</comment>
<dbReference type="KEGG" id="mff:MFFC18_36080"/>
<dbReference type="PIRSF" id="PIRSF005572">
    <property type="entry name" value="NifS"/>
    <property type="match status" value="1"/>
</dbReference>
<organism evidence="7 8">
    <name type="scientific">Mariniblastus fucicola</name>
    <dbReference type="NCBI Taxonomy" id="980251"/>
    <lineage>
        <taxon>Bacteria</taxon>
        <taxon>Pseudomonadati</taxon>
        <taxon>Planctomycetota</taxon>
        <taxon>Planctomycetia</taxon>
        <taxon>Pirellulales</taxon>
        <taxon>Pirellulaceae</taxon>
        <taxon>Mariniblastus</taxon>
    </lineage>
</organism>
<evidence type="ECO:0000313" key="7">
    <source>
        <dbReference type="EMBL" id="QEG23707.1"/>
    </source>
</evidence>
<dbReference type="InterPro" id="IPR000192">
    <property type="entry name" value="Aminotrans_V_dom"/>
</dbReference>
<keyword evidence="8" id="KW-1185">Reference proteome</keyword>
<evidence type="ECO:0000256" key="2">
    <source>
        <dbReference type="ARBA" id="ARBA00010447"/>
    </source>
</evidence>
<keyword evidence="7" id="KW-0808">Transferase</keyword>
<dbReference type="NCBIfam" id="TIGR01977">
    <property type="entry name" value="am_tr_V_EF2568"/>
    <property type="match status" value="1"/>
</dbReference>
<comment type="cofactor">
    <cofactor evidence="1">
        <name>pyridoxal 5'-phosphate</name>
        <dbReference type="ChEBI" id="CHEBI:597326"/>
    </cofactor>
</comment>